<protein>
    <submittedName>
        <fullName evidence="2">Uncharacterized protein</fullName>
    </submittedName>
</protein>
<organism evidence="2 3">
    <name type="scientific">Treponema rectale</name>
    <dbReference type="NCBI Taxonomy" id="744512"/>
    <lineage>
        <taxon>Bacteria</taxon>
        <taxon>Pseudomonadati</taxon>
        <taxon>Spirochaetota</taxon>
        <taxon>Spirochaetia</taxon>
        <taxon>Spirochaetales</taxon>
        <taxon>Treponemataceae</taxon>
        <taxon>Treponema</taxon>
    </lineage>
</organism>
<keyword evidence="1" id="KW-0812">Transmembrane</keyword>
<dbReference type="KEGG" id="trc:DYE49_03075"/>
<keyword evidence="1" id="KW-1133">Transmembrane helix</keyword>
<evidence type="ECO:0000256" key="1">
    <source>
        <dbReference type="SAM" id="Phobius"/>
    </source>
</evidence>
<name>A0A7M1XJ28_9SPIR</name>
<dbReference type="AlphaFoldDB" id="A0A7M1XJ28"/>
<evidence type="ECO:0000313" key="2">
    <source>
        <dbReference type="EMBL" id="QOS39493.1"/>
    </source>
</evidence>
<dbReference type="Proteomes" id="UP000593591">
    <property type="component" value="Chromosome"/>
</dbReference>
<gene>
    <name evidence="2" type="ORF">DYE49_03075</name>
</gene>
<accession>A0A7M1XJ28</accession>
<sequence>MIFFIVWVIVFILAVIFGVIFAFVFTGKKELKRIRDDSDFNVRVYSYDYAKQTFYFFDMMDMSHTKTFTPEEFYAQFSKTDAYLVEDWLRAIAHNEKHPEYIQADIKINSFKKLAASMLQLTIVNRQKNIIHFNSHLLPNSYMTNMRAISRMKNKIPHKYFLKNFEDCQRFMDHSSLDSLGATYFFRIYCKESQLTNKKIQNLEKIAKELLVVLARFLSKDRKLIKISKTEVIMIDNPCISKIVAMNTAETVLTHVQQFLNHNTSDDEYHVAIGISNGTYYQRDFNLAKEQTSNMADAIMNGLSDEKVLFYDEAFFKNYQQTIEQREEVKMVIKNATFRNYFTPTLDITDGSHGFYLLDTLPYGTNVSDFFTVINMAKDMDQVLENLFSSLIEKCLIFTKKRTTPLSIAIRLPYDAIKYFTSAVQQNPSDMIKWIFIIDEVDLLTSNEDPSQIAQEFYDLNQKGYQIAIVIENPSSGLRTRILRTISYFFVPPKFTTLSNDVNRSRTDLRTIQSSYSLYRVPIVYYGLKDFNDIELGAHFGGRIFQCDELALRSSHVELIDPNKIEEVISDTRNLIPRTIISESNDQNKVTLDIN</sequence>
<dbReference type="EMBL" id="CP031517">
    <property type="protein sequence ID" value="QOS39493.1"/>
    <property type="molecule type" value="Genomic_DNA"/>
</dbReference>
<feature type="transmembrane region" description="Helical" evidence="1">
    <location>
        <begin position="6"/>
        <end position="25"/>
    </location>
</feature>
<evidence type="ECO:0000313" key="3">
    <source>
        <dbReference type="Proteomes" id="UP000593591"/>
    </source>
</evidence>
<keyword evidence="1" id="KW-0472">Membrane</keyword>
<reference evidence="2 3" key="1">
    <citation type="submission" date="2018-08" db="EMBL/GenBank/DDBJ databases">
        <title>The first complete genome of Treponema rectale (CHPAT), a commensal spirochete of the bovine rectum.</title>
        <authorList>
            <person name="Staton G.J."/>
            <person name="Clegg S.R."/>
            <person name="Carter S.D."/>
            <person name="Radford A.D."/>
            <person name="Darby A."/>
            <person name="Hall N."/>
            <person name="Birtles R.J."/>
            <person name="Evans N.J."/>
        </authorList>
    </citation>
    <scope>NUCLEOTIDE SEQUENCE [LARGE SCALE GENOMIC DNA]</scope>
    <source>
        <strain evidence="2 3">CHPA</strain>
    </source>
</reference>
<proteinExistence type="predicted"/>